<dbReference type="SUPFAM" id="SSF103657">
    <property type="entry name" value="BAR/IMD domain-like"/>
    <property type="match status" value="1"/>
</dbReference>
<dbReference type="InterPro" id="IPR001849">
    <property type="entry name" value="PH_domain"/>
</dbReference>
<dbReference type="GeneID" id="98171427"/>
<dbReference type="EMBL" id="BAAFSV010000001">
    <property type="protein sequence ID" value="GAB1310472.1"/>
    <property type="molecule type" value="Genomic_DNA"/>
</dbReference>
<feature type="region of interest" description="Disordered" evidence="6">
    <location>
        <begin position="255"/>
        <end position="288"/>
    </location>
</feature>
<keyword evidence="10" id="KW-1185">Reference proteome</keyword>
<dbReference type="CDD" id="cd07608">
    <property type="entry name" value="BAR_ArfGAP_fungi"/>
    <property type="match status" value="1"/>
</dbReference>
<dbReference type="Gene3D" id="2.30.29.30">
    <property type="entry name" value="Pleckstrin-homology domain (PH domain)/Phosphotyrosine-binding domain (PTB)"/>
    <property type="match status" value="1"/>
</dbReference>
<dbReference type="PANTHER" id="PTHR23180:SF160">
    <property type="entry name" value="ADP-RIBOSYLATION FACTOR GTPASE-ACTIVATING PROTEIN EFFECTOR PROTEIN 1"/>
    <property type="match status" value="1"/>
</dbReference>
<feature type="compositionally biased region" description="Low complexity" evidence="6">
    <location>
        <begin position="1081"/>
        <end position="1099"/>
    </location>
</feature>
<dbReference type="SMART" id="SM00105">
    <property type="entry name" value="ArfGap"/>
    <property type="match status" value="1"/>
</dbReference>
<feature type="domain" description="PH" evidence="7">
    <location>
        <begin position="645"/>
        <end position="751"/>
    </location>
</feature>
<dbReference type="SUPFAM" id="SSF50729">
    <property type="entry name" value="PH domain-like"/>
    <property type="match status" value="1"/>
</dbReference>
<dbReference type="PANTHER" id="PTHR23180">
    <property type="entry name" value="CENTAURIN/ARF"/>
    <property type="match status" value="1"/>
</dbReference>
<keyword evidence="1 5" id="KW-0479">Metal-binding</keyword>
<comment type="function">
    <text evidence="5">GTPase-activating protein for the ADP ribosylation factor family.</text>
</comment>
<dbReference type="InterPro" id="IPR011993">
    <property type="entry name" value="PH-like_dom_sf"/>
</dbReference>
<comment type="subcellular location">
    <subcellularLocation>
        <location evidence="5">Cytoplasm</location>
    </subcellularLocation>
</comment>
<feature type="compositionally biased region" description="Basic and acidic residues" evidence="6">
    <location>
        <begin position="1117"/>
        <end position="1126"/>
    </location>
</feature>
<keyword evidence="5" id="KW-0963">Cytoplasm</keyword>
<dbReference type="InterPro" id="IPR027267">
    <property type="entry name" value="AH/BAR_dom_sf"/>
</dbReference>
<organism evidence="9 10">
    <name type="scientific">Madurella fahalii</name>
    <dbReference type="NCBI Taxonomy" id="1157608"/>
    <lineage>
        <taxon>Eukaryota</taxon>
        <taxon>Fungi</taxon>
        <taxon>Dikarya</taxon>
        <taxon>Ascomycota</taxon>
        <taxon>Pezizomycotina</taxon>
        <taxon>Sordariomycetes</taxon>
        <taxon>Sordariomycetidae</taxon>
        <taxon>Sordariales</taxon>
        <taxon>Sordariales incertae sedis</taxon>
        <taxon>Madurella</taxon>
    </lineage>
</organism>
<evidence type="ECO:0000256" key="1">
    <source>
        <dbReference type="ARBA" id="ARBA00022723"/>
    </source>
</evidence>
<evidence type="ECO:0000256" key="2">
    <source>
        <dbReference type="ARBA" id="ARBA00022771"/>
    </source>
</evidence>
<dbReference type="RefSeq" id="XP_070912205.1">
    <property type="nucleotide sequence ID" value="XM_071056104.1"/>
</dbReference>
<keyword evidence="5" id="KW-0040">ANK repeat</keyword>
<evidence type="ECO:0000256" key="6">
    <source>
        <dbReference type="SAM" id="MobiDB-lite"/>
    </source>
</evidence>
<dbReference type="InterPro" id="IPR037278">
    <property type="entry name" value="ARFGAP/RecO"/>
</dbReference>
<feature type="region of interest" description="Disordered" evidence="6">
    <location>
        <begin position="1112"/>
        <end position="1144"/>
    </location>
</feature>
<feature type="region of interest" description="Disordered" evidence="6">
    <location>
        <begin position="1077"/>
        <end position="1099"/>
    </location>
</feature>
<feature type="compositionally biased region" description="Polar residues" evidence="6">
    <location>
        <begin position="578"/>
        <end position="596"/>
    </location>
</feature>
<dbReference type="Gene3D" id="1.20.1270.60">
    <property type="entry name" value="Arfaptin homology (AH) domain/BAR domain"/>
    <property type="match status" value="1"/>
</dbReference>
<feature type="region of interest" description="Disordered" evidence="6">
    <location>
        <begin position="788"/>
        <end position="819"/>
    </location>
</feature>
<reference evidence="9 10" key="1">
    <citation type="submission" date="2024-09" db="EMBL/GenBank/DDBJ databases">
        <title>Itraconazole resistance in Madurella fahalii resulting from another homologue of gene encoding cytochrome P450 14-alpha sterol demethylase (CYP51).</title>
        <authorList>
            <person name="Yoshioka I."/>
            <person name="Fahal A.H."/>
            <person name="Kaneko S."/>
            <person name="Yaguchi T."/>
        </authorList>
    </citation>
    <scope>NUCLEOTIDE SEQUENCE [LARGE SCALE GENOMIC DNA]</scope>
    <source>
        <strain evidence="9 10">IFM 68171</strain>
    </source>
</reference>
<keyword evidence="5" id="KW-0343">GTPase activation</keyword>
<dbReference type="CDD" id="cd08204">
    <property type="entry name" value="ArfGap"/>
    <property type="match status" value="1"/>
</dbReference>
<dbReference type="Gene3D" id="1.10.220.150">
    <property type="entry name" value="Arf GTPase activating protein"/>
    <property type="match status" value="1"/>
</dbReference>
<dbReference type="Proteomes" id="UP001628179">
    <property type="component" value="Unassembled WGS sequence"/>
</dbReference>
<dbReference type="SMART" id="SM00233">
    <property type="entry name" value="PH"/>
    <property type="match status" value="1"/>
</dbReference>
<accession>A0ABQ0FY87</accession>
<dbReference type="Pfam" id="PF01412">
    <property type="entry name" value="ArfGap"/>
    <property type="match status" value="1"/>
</dbReference>
<evidence type="ECO:0000313" key="10">
    <source>
        <dbReference type="Proteomes" id="UP001628179"/>
    </source>
</evidence>
<dbReference type="PROSITE" id="PS50003">
    <property type="entry name" value="PH_DOMAIN"/>
    <property type="match status" value="1"/>
</dbReference>
<feature type="region of interest" description="Disordered" evidence="6">
    <location>
        <begin position="536"/>
        <end position="623"/>
    </location>
</feature>
<sequence length="1144" mass="125278">MGNVSSVPDEGATLYLRDQNRLSISSVVITNPRKRTSINIVPNAFPATRVSASRSPGDAGPVEFVLDTEANSSAAGPSFLLKLANEDDLVFTFSFIIRRSQHVVPNAAGGVETVASVDTQINGLTFVFASNAREVENLVTREFHADPNLHKNANVALVGSSYSTEGSPSVTFDWSWRWKPPKSTEDKGGGWRTSCSFVEYDQRAHALHTLASFSFYVANTSPYLSHPNSPTPPLLSAPPKVRVVSAQSLESQISTIPEQDESLSPPPPLPEPVTSAPPAAPATKEPIKVDVPCPRPGDDMPVSDDGPVFRATMKALEQKTGNMRMQMKRLIKKAEHVCTTQQEANDAFAAFMEALKDVSSTNANAVQPAIEHYFDKIAREILSYERQNTKNLQKIVIDPVNKLYQMDIKQAEAKKRDFEEESKDFYAYVSRYLGQRHDSVKAKHSDSKYQTKRKNFELKRFDYSSFMQDLSGGRKEQEILSHLTKYADAQARCFLDTAKKVDELLPQLEALSTEVQEADKEYQYQRLEREEKRRLLEKSNLPYMEPEPPSTSSGPNPAAGHANGNQSNSDTEIGRADSTGSQLRTARSVNTGNSPNVGDLSRSPGSLSQHAAVIGSPQQTSKFKGIRDLEERDPAQAAHSEKDAPNRKEGLLWALNRPGGHVDPRNLNKQGWHKFWIVLDQGKLSEYSNWKQKLDLHMDPIDLRLASVREARNAERRFCFEVITPQFKRVYQATSEEDMNSWIMAINNALQSAVEGRSYKDKPSTAHGDTGFNGMDLGSVLLGKSPSLGHGSQNTSALPLRRTTVGHRPGTSRGNSFEDRPDKLLQMLRENDQGNSWCADCGSNNKVEWVSLNLAIIVCIECSGIHRSLGTHISKVRSLTLDTTSFTPDIIELLLLVGNRVSNMVFEAKLDPALKLTPQATREQRLRFITAKYVDRAYVEPLSSTLSRFGTADETLLAAIKRNEIQQIIYALALRANPNVTDKSRGTHAVYLALAAADPAPPSPLPAQLAPPTPATVDKAVPFPVAELLIQNGAEIPDSLPQVPLSLAAQAYIELKRGRKAAIEASYYDSAASGGGGGSGSLLSSSSPSPSLSSSAAAAAANPNLNAALSLQGDSKLLQREREARLQKRGSAGGRLAKSPIPER</sequence>
<dbReference type="Pfam" id="PF16746">
    <property type="entry name" value="BAR_3"/>
    <property type="match status" value="1"/>
</dbReference>
<dbReference type="PROSITE" id="PS50115">
    <property type="entry name" value="ARFGAP"/>
    <property type="match status" value="1"/>
</dbReference>
<evidence type="ECO:0000259" key="8">
    <source>
        <dbReference type="PROSITE" id="PS50115"/>
    </source>
</evidence>
<evidence type="ECO:0000256" key="5">
    <source>
        <dbReference type="RuleBase" id="RU369028"/>
    </source>
</evidence>
<dbReference type="Pfam" id="PF00169">
    <property type="entry name" value="PH"/>
    <property type="match status" value="1"/>
</dbReference>
<dbReference type="InterPro" id="IPR001164">
    <property type="entry name" value="ArfGAP_dom"/>
</dbReference>
<keyword evidence="2 4" id="KW-0863">Zinc-finger</keyword>
<gene>
    <name evidence="9" type="primary">AGE1</name>
    <name evidence="9" type="ORF">MFIFM68171_00682</name>
</gene>
<evidence type="ECO:0000256" key="3">
    <source>
        <dbReference type="ARBA" id="ARBA00022833"/>
    </source>
</evidence>
<protein>
    <recommendedName>
        <fullName evidence="5">ADP-ribosylation factor GTPase-activating protein</fullName>
    </recommendedName>
</protein>
<comment type="caution">
    <text evidence="9">The sequence shown here is derived from an EMBL/GenBank/DDBJ whole genome shotgun (WGS) entry which is preliminary data.</text>
</comment>
<dbReference type="SUPFAM" id="SSF57863">
    <property type="entry name" value="ArfGap/RecO-like zinc finger"/>
    <property type="match status" value="1"/>
</dbReference>
<evidence type="ECO:0000259" key="7">
    <source>
        <dbReference type="PROSITE" id="PS50003"/>
    </source>
</evidence>
<evidence type="ECO:0000256" key="4">
    <source>
        <dbReference type="PROSITE-ProRule" id="PRU00288"/>
    </source>
</evidence>
<proteinExistence type="predicted"/>
<keyword evidence="3 5" id="KW-0862">Zinc</keyword>
<feature type="domain" description="Arf-GAP" evidence="8">
    <location>
        <begin position="822"/>
        <end position="946"/>
    </location>
</feature>
<dbReference type="InterPro" id="IPR004148">
    <property type="entry name" value="BAR_dom"/>
</dbReference>
<dbReference type="InterPro" id="IPR038508">
    <property type="entry name" value="ArfGAP_dom_sf"/>
</dbReference>
<evidence type="ECO:0000313" key="9">
    <source>
        <dbReference type="EMBL" id="GAB1310472.1"/>
    </source>
</evidence>
<keyword evidence="5" id="KW-0677">Repeat</keyword>
<name>A0ABQ0FY87_9PEZI</name>
<dbReference type="InterPro" id="IPR045258">
    <property type="entry name" value="ACAP1/2/3-like"/>
</dbReference>